<evidence type="ECO:0000313" key="1">
    <source>
        <dbReference type="EMBL" id="THY06647.1"/>
    </source>
</evidence>
<comment type="caution">
    <text evidence="1">The sequence shown here is derived from an EMBL/GenBank/DDBJ whole genome shotgun (WGS) entry which is preliminary data.</text>
</comment>
<protein>
    <submittedName>
        <fullName evidence="1">Uncharacterized protein</fullName>
    </submittedName>
</protein>
<sequence length="387" mass="43925">MRNFKRKVKEFCRAVRRRFQSNKQPREHAELDVDYSQMIPSHRTAAIAGQTPEGLEEAQEAEEVVLYHLPSSFTYHGTIPLERTDEVITYNQPPTGVAVPDGTPISPRWIKIAALNQNPRVKKLKIPQNRLHPGALRIPLNSAGLRDLSDYLQDAVYAPHIREVTFECDHIKSSQALAELVVLVPFLDQIAHILLIETRHRDIPIRDALLFVISGFTTSLRSGQHAYLLWNAKPERSRPVDMTAGCAVTDSGVTRPNGHQYEAHFDLGTRLGAPDQTPREGDVRFWVHRGVKAARGTRGRPRTRGNRRTEDEALMIRNLPRHQFHHLAGTEPNVEWILDFTRLSLRAIDLYGTRLTLEGLQFLLRRNAQTLKVLVLEQVDVASSGRT</sequence>
<accession>A0A4S9JUL9</accession>
<dbReference type="AlphaFoldDB" id="A0A4S9JUL9"/>
<dbReference type="EMBL" id="QZBD01000754">
    <property type="protein sequence ID" value="THY06647.1"/>
    <property type="molecule type" value="Genomic_DNA"/>
</dbReference>
<reference evidence="1 2" key="1">
    <citation type="submission" date="2018-10" db="EMBL/GenBank/DDBJ databases">
        <title>Fifty Aureobasidium pullulans genomes reveal a recombining polyextremotolerant generalist.</title>
        <authorList>
            <person name="Gostincar C."/>
            <person name="Turk M."/>
            <person name="Zajc J."/>
            <person name="Gunde-Cimerman N."/>
        </authorList>
    </citation>
    <scope>NUCLEOTIDE SEQUENCE [LARGE SCALE GENOMIC DNA]</scope>
    <source>
        <strain evidence="1 2">EXF-6604</strain>
    </source>
</reference>
<proteinExistence type="predicted"/>
<dbReference type="Proteomes" id="UP000306584">
    <property type="component" value="Unassembled WGS sequence"/>
</dbReference>
<name>A0A4S9JUL9_AURPU</name>
<organism evidence="1 2">
    <name type="scientific">Aureobasidium pullulans</name>
    <name type="common">Black yeast</name>
    <name type="synonym">Pullularia pullulans</name>
    <dbReference type="NCBI Taxonomy" id="5580"/>
    <lineage>
        <taxon>Eukaryota</taxon>
        <taxon>Fungi</taxon>
        <taxon>Dikarya</taxon>
        <taxon>Ascomycota</taxon>
        <taxon>Pezizomycotina</taxon>
        <taxon>Dothideomycetes</taxon>
        <taxon>Dothideomycetidae</taxon>
        <taxon>Dothideales</taxon>
        <taxon>Saccotheciaceae</taxon>
        <taxon>Aureobasidium</taxon>
    </lineage>
</organism>
<gene>
    <name evidence="1" type="ORF">D6D01_09865</name>
</gene>
<evidence type="ECO:0000313" key="2">
    <source>
        <dbReference type="Proteomes" id="UP000306584"/>
    </source>
</evidence>